<reference evidence="1" key="1">
    <citation type="submission" date="2021-02" db="EMBL/GenBank/DDBJ databases">
        <authorList>
            <person name="Nowell W R."/>
        </authorList>
    </citation>
    <scope>NUCLEOTIDE SEQUENCE</scope>
</reference>
<comment type="caution">
    <text evidence="1">The sequence shown here is derived from an EMBL/GenBank/DDBJ whole genome shotgun (WGS) entry which is preliminary data.</text>
</comment>
<dbReference type="Proteomes" id="UP000681967">
    <property type="component" value="Unassembled WGS sequence"/>
</dbReference>
<sequence>MQNLQNSSVQGFDYLLVKVEGNQQMLIVIGCVIATLCAKNVEYQYVNPTTQVALFSTCTDN</sequence>
<gene>
    <name evidence="1" type="ORF">BYL167_LOCUS29724</name>
    <name evidence="3" type="ORF">GIL414_LOCUS33879</name>
    <name evidence="4" type="ORF">GIL414_LOCUS33996</name>
    <name evidence="2" type="ORF">SMN809_LOCUS33293</name>
</gene>
<dbReference type="Proteomes" id="UP000681720">
    <property type="component" value="Unassembled WGS sequence"/>
</dbReference>
<proteinExistence type="predicted"/>
<accession>A0A8S2UQJ4</accession>
<evidence type="ECO:0000313" key="3">
    <source>
        <dbReference type="EMBL" id="CAF4482730.1"/>
    </source>
</evidence>
<protein>
    <submittedName>
        <fullName evidence="1">Uncharacterized protein</fullName>
    </submittedName>
</protein>
<evidence type="ECO:0000313" key="1">
    <source>
        <dbReference type="EMBL" id="CAF4356927.1"/>
    </source>
</evidence>
<evidence type="ECO:0000313" key="2">
    <source>
        <dbReference type="EMBL" id="CAF4464429.1"/>
    </source>
</evidence>
<evidence type="ECO:0000313" key="5">
    <source>
        <dbReference type="Proteomes" id="UP000681967"/>
    </source>
</evidence>
<feature type="non-terminal residue" evidence="1">
    <location>
        <position position="1"/>
    </location>
</feature>
<dbReference type="EMBL" id="CAJOBH010046447">
    <property type="protein sequence ID" value="CAF4356927.1"/>
    <property type="molecule type" value="Genomic_DNA"/>
</dbReference>
<dbReference type="Proteomes" id="UP000676336">
    <property type="component" value="Unassembled WGS sequence"/>
</dbReference>
<dbReference type="EMBL" id="CAJOBJ010076631">
    <property type="protein sequence ID" value="CAF4482730.1"/>
    <property type="molecule type" value="Genomic_DNA"/>
</dbReference>
<dbReference type="AlphaFoldDB" id="A0A8S2UQJ4"/>
<evidence type="ECO:0000313" key="4">
    <source>
        <dbReference type="EMBL" id="CAF4485165.1"/>
    </source>
</evidence>
<dbReference type="EMBL" id="CAJOBJ010077183">
    <property type="protein sequence ID" value="CAF4485165.1"/>
    <property type="molecule type" value="Genomic_DNA"/>
</dbReference>
<dbReference type="EMBL" id="CAJOBI010072510">
    <property type="protein sequence ID" value="CAF4464429.1"/>
    <property type="molecule type" value="Genomic_DNA"/>
</dbReference>
<name>A0A8S2UQJ4_9BILA</name>
<organism evidence="1 5">
    <name type="scientific">Rotaria magnacalcarata</name>
    <dbReference type="NCBI Taxonomy" id="392030"/>
    <lineage>
        <taxon>Eukaryota</taxon>
        <taxon>Metazoa</taxon>
        <taxon>Spiralia</taxon>
        <taxon>Gnathifera</taxon>
        <taxon>Rotifera</taxon>
        <taxon>Eurotatoria</taxon>
        <taxon>Bdelloidea</taxon>
        <taxon>Philodinida</taxon>
        <taxon>Philodinidae</taxon>
        <taxon>Rotaria</taxon>
    </lineage>
</organism>